<keyword evidence="3 7" id="KW-0808">Transferase</keyword>
<evidence type="ECO:0000313" key="8">
    <source>
        <dbReference type="Proteomes" id="UP000007962"/>
    </source>
</evidence>
<accession>C5C141</accession>
<dbReference type="Gene3D" id="2.160.10.10">
    <property type="entry name" value="Hexapeptide repeat proteins"/>
    <property type="match status" value="1"/>
</dbReference>
<reference evidence="7 8" key="1">
    <citation type="journal article" date="2009" name="Stand. Genomic Sci.">
        <title>Complete genome sequence of Beutenbergia cavernae type strain (HKI 0122).</title>
        <authorList>
            <person name="Land M."/>
            <person name="Pukall R."/>
            <person name="Abt B."/>
            <person name="Goker M."/>
            <person name="Rohde M."/>
            <person name="Glavina Del Rio T."/>
            <person name="Tice H."/>
            <person name="Copeland A."/>
            <person name="Cheng J.F."/>
            <person name="Lucas S."/>
            <person name="Chen F."/>
            <person name="Nolan M."/>
            <person name="Bruce D."/>
            <person name="Goodwin L."/>
            <person name="Pitluck S."/>
            <person name="Ivanova N."/>
            <person name="Mavromatis K."/>
            <person name="Ovchinnikova G."/>
            <person name="Pati A."/>
            <person name="Chen A."/>
            <person name="Palaniappan K."/>
            <person name="Hauser L."/>
            <person name="Chang Y.J."/>
            <person name="Jefferies C.C."/>
            <person name="Saunders E."/>
            <person name="Brettin T."/>
            <person name="Detter J.C."/>
            <person name="Han C."/>
            <person name="Chain P."/>
            <person name="Bristow J."/>
            <person name="Eisen J.A."/>
            <person name="Markowitz V."/>
            <person name="Hugenholtz P."/>
            <person name="Kyrpides N.C."/>
            <person name="Klenk H.P."/>
            <person name="Lapidus A."/>
        </authorList>
    </citation>
    <scope>NUCLEOTIDE SEQUENCE [LARGE SCALE GENOMIC DNA]</scope>
    <source>
        <strain evidence="8">ATCC BAA-8 / DSM 12333 / NBRC 16432</strain>
    </source>
</reference>
<dbReference type="GO" id="GO:0016020">
    <property type="term" value="C:membrane"/>
    <property type="evidence" value="ECO:0007669"/>
    <property type="project" value="GOC"/>
</dbReference>
<evidence type="ECO:0000256" key="1">
    <source>
        <dbReference type="ARBA" id="ARBA00022516"/>
    </source>
</evidence>
<keyword evidence="4" id="KW-0443">Lipid metabolism</keyword>
<evidence type="ECO:0000256" key="4">
    <source>
        <dbReference type="ARBA" id="ARBA00023098"/>
    </source>
</evidence>
<dbReference type="RefSeq" id="WP_015881685.1">
    <property type="nucleotide sequence ID" value="NC_012669.1"/>
</dbReference>
<evidence type="ECO:0000259" key="6">
    <source>
        <dbReference type="Pfam" id="PF13720"/>
    </source>
</evidence>
<dbReference type="STRING" id="471853.Bcav_1185"/>
<keyword evidence="5 7" id="KW-0012">Acyltransferase</keyword>
<dbReference type="PANTHER" id="PTHR43480:SF1">
    <property type="entry name" value="ACYL-[ACYL-CARRIER-PROTEIN]--UDP-N-ACETYLGLUCOSAMINE O-ACYLTRANSFERASE, MITOCHONDRIAL-RELATED"/>
    <property type="match status" value="1"/>
</dbReference>
<dbReference type="GO" id="GO:0009245">
    <property type="term" value="P:lipid A biosynthetic process"/>
    <property type="evidence" value="ECO:0007669"/>
    <property type="project" value="UniProtKB-KW"/>
</dbReference>
<dbReference type="InterPro" id="IPR001451">
    <property type="entry name" value="Hexapep"/>
</dbReference>
<dbReference type="InterPro" id="IPR011004">
    <property type="entry name" value="Trimer_LpxA-like_sf"/>
</dbReference>
<sequence>MDPVTDRSRIHPSAFIGPGVELGVDVAVGPYATLLGPARIGDGAWIGPGASIGAPPEIASARHNAAWAGDLDHAGVEIGAGAVVREQVVVHSGSVRATEIGAGAFLLARAYVAHDVRIGAGATVSAGVSIGGHCVIGSRATLGMNAVVHQHRVVGPGAMVGMGTTLSRDVPPWAKVYGTPPRLHGLNVVGLARAGRSDASAQFLERRYSDHDFLLEGEPPAEAADLAPDVAEWRAAVPRRLVTPGTARAEVTA</sequence>
<proteinExistence type="predicted"/>
<dbReference type="AlphaFoldDB" id="C5C141"/>
<evidence type="ECO:0000256" key="5">
    <source>
        <dbReference type="ARBA" id="ARBA00023315"/>
    </source>
</evidence>
<evidence type="ECO:0000313" key="7">
    <source>
        <dbReference type="EMBL" id="ACQ79445.1"/>
    </source>
</evidence>
<gene>
    <name evidence="7" type="ordered locus">Bcav_1185</name>
</gene>
<dbReference type="SUPFAM" id="SSF51161">
    <property type="entry name" value="Trimeric LpxA-like enzymes"/>
    <property type="match status" value="1"/>
</dbReference>
<dbReference type="Proteomes" id="UP000007962">
    <property type="component" value="Chromosome"/>
</dbReference>
<dbReference type="HOGENOM" id="CLU_061249_0_0_11"/>
<evidence type="ECO:0000256" key="3">
    <source>
        <dbReference type="ARBA" id="ARBA00022679"/>
    </source>
</evidence>
<evidence type="ECO:0000256" key="2">
    <source>
        <dbReference type="ARBA" id="ARBA00022556"/>
    </source>
</evidence>
<dbReference type="eggNOG" id="COG1043">
    <property type="taxonomic scope" value="Bacteria"/>
</dbReference>
<protein>
    <submittedName>
        <fullName evidence="7">Acyl-(Acyl-carrier-protein)--UDP-N-acetylglucosa mineO-acyltransferase</fullName>
        <ecNumber evidence="7">2.3.1.129</ecNumber>
    </submittedName>
</protein>
<dbReference type="Pfam" id="PF13720">
    <property type="entry name" value="Acetyltransf_11"/>
    <property type="match status" value="1"/>
</dbReference>
<organism evidence="7 8">
    <name type="scientific">Beutenbergia cavernae (strain ATCC BAA-8 / DSM 12333 / CCUG 43141 / JCM 11478 / NBRC 16432 / NCIMB 13614 / HKI 0122)</name>
    <dbReference type="NCBI Taxonomy" id="471853"/>
    <lineage>
        <taxon>Bacteria</taxon>
        <taxon>Bacillati</taxon>
        <taxon>Actinomycetota</taxon>
        <taxon>Actinomycetes</taxon>
        <taxon>Micrococcales</taxon>
        <taxon>Beutenbergiaceae</taxon>
        <taxon>Beutenbergia</taxon>
    </lineage>
</organism>
<keyword evidence="2" id="KW-0441">Lipid A biosynthesis</keyword>
<dbReference type="EC" id="2.3.1.129" evidence="7"/>
<name>C5C141_BEUC1</name>
<dbReference type="InterPro" id="IPR029098">
    <property type="entry name" value="Acetyltransf_C"/>
</dbReference>
<dbReference type="KEGG" id="bcv:Bcav_1185"/>
<feature type="domain" description="UDP N-acetylglucosamine O-acyltransferase C-terminal" evidence="6">
    <location>
        <begin position="169"/>
        <end position="208"/>
    </location>
</feature>
<dbReference type="EMBL" id="CP001618">
    <property type="protein sequence ID" value="ACQ79445.1"/>
    <property type="molecule type" value="Genomic_DNA"/>
</dbReference>
<keyword evidence="8" id="KW-1185">Reference proteome</keyword>
<keyword evidence="1" id="KW-0444">Lipid biosynthesis</keyword>
<dbReference type="InterPro" id="IPR010137">
    <property type="entry name" value="Lipid_A_LpxA"/>
</dbReference>
<dbReference type="PANTHER" id="PTHR43480">
    <property type="entry name" value="ACYL-[ACYL-CARRIER-PROTEIN]--UDP-N-ACETYLGLUCOSAMINE O-ACYLTRANSFERASE"/>
    <property type="match status" value="1"/>
</dbReference>
<dbReference type="GO" id="GO:0008780">
    <property type="term" value="F:acyl-[acyl-carrier-protein]-UDP-N-acetylglucosamine O-acyltransferase activity"/>
    <property type="evidence" value="ECO:0007669"/>
    <property type="project" value="UniProtKB-EC"/>
</dbReference>
<dbReference type="Pfam" id="PF00132">
    <property type="entry name" value="Hexapep"/>
    <property type="match status" value="1"/>
</dbReference>